<name>A0AAP0V7Z5_PREIN</name>
<evidence type="ECO:0000256" key="1">
    <source>
        <dbReference type="SAM" id="Phobius"/>
    </source>
</evidence>
<evidence type="ECO:0000313" key="2">
    <source>
        <dbReference type="EMBL" id="KJJ86934.1"/>
    </source>
</evidence>
<sequence length="139" mass="15783">MLIVMELEEQLLSEFGNRRPFKSPDGYFDNLETRIMSQITAKETEANEETQISKKGNTISFKRLRPLMIAASFIGLIIIGVITMHFFQGNEQLQQNKNIAATPTATTAKEESADTEYLDEAAEYMMLDKDDVYAYLADN</sequence>
<protein>
    <submittedName>
        <fullName evidence="2">Uncharacterized protein</fullName>
    </submittedName>
</protein>
<feature type="transmembrane region" description="Helical" evidence="1">
    <location>
        <begin position="67"/>
        <end position="87"/>
    </location>
</feature>
<comment type="caution">
    <text evidence="2">The sequence shown here is derived from an EMBL/GenBank/DDBJ whole genome shotgun (WGS) entry which is preliminary data.</text>
</comment>
<reference evidence="2 3" key="1">
    <citation type="journal article" date="2015" name="BMC Genomics">
        <title>Comparative genome analysis of Prevotella intermedia strain isolated from infected root canal reveals features related to pathogenicity and adaptation.</title>
        <authorList>
            <person name="Ruan Y."/>
            <person name="Shen L."/>
            <person name="Zou Y."/>
            <person name="Qi Z."/>
            <person name="Yin J."/>
            <person name="Jiang J."/>
            <person name="Guo L."/>
            <person name="He L."/>
            <person name="Chen Z."/>
            <person name="Tang Z."/>
            <person name="Qin S."/>
        </authorList>
    </citation>
    <scope>NUCLEOTIDE SEQUENCE [LARGE SCALE GENOMIC DNA]</scope>
    <source>
        <strain evidence="2 3">ZT</strain>
    </source>
</reference>
<dbReference type="AlphaFoldDB" id="A0AAP0V7Z5"/>
<accession>A0AAP0V7Z5</accession>
<proteinExistence type="predicted"/>
<keyword evidence="1" id="KW-0812">Transmembrane</keyword>
<dbReference type="EMBL" id="ATMK01000013">
    <property type="protein sequence ID" value="KJJ86934.1"/>
    <property type="molecule type" value="Genomic_DNA"/>
</dbReference>
<gene>
    <name evidence="2" type="ORF">M573_113036</name>
</gene>
<evidence type="ECO:0000313" key="3">
    <source>
        <dbReference type="Proteomes" id="UP000032541"/>
    </source>
</evidence>
<dbReference type="Proteomes" id="UP000032541">
    <property type="component" value="Unassembled WGS sequence"/>
</dbReference>
<keyword evidence="1" id="KW-1133">Transmembrane helix</keyword>
<organism evidence="2 3">
    <name type="scientific">Prevotella intermedia ZT</name>
    <dbReference type="NCBI Taxonomy" id="1347790"/>
    <lineage>
        <taxon>Bacteria</taxon>
        <taxon>Pseudomonadati</taxon>
        <taxon>Bacteroidota</taxon>
        <taxon>Bacteroidia</taxon>
        <taxon>Bacteroidales</taxon>
        <taxon>Prevotellaceae</taxon>
        <taxon>Prevotella</taxon>
    </lineage>
</organism>
<keyword evidence="1" id="KW-0472">Membrane</keyword>